<dbReference type="InterPro" id="IPR003646">
    <property type="entry name" value="SH3-like_bac-type"/>
</dbReference>
<dbReference type="PANTHER" id="PTHR47053">
    <property type="entry name" value="MUREIN DD-ENDOPEPTIDASE MEPH-RELATED"/>
    <property type="match status" value="1"/>
</dbReference>
<dbReference type="Proteomes" id="UP001196301">
    <property type="component" value="Unassembled WGS sequence"/>
</dbReference>
<reference evidence="6 7" key="1">
    <citation type="submission" date="2021-06" db="EMBL/GenBank/DDBJ databases">
        <authorList>
            <person name="Sun Q."/>
            <person name="Li D."/>
        </authorList>
    </citation>
    <scope>NUCLEOTIDE SEQUENCE [LARGE SCALE GENOMIC DNA]</scope>
    <source>
        <strain evidence="6 7">N19</strain>
    </source>
</reference>
<name>A0ABS6DTU5_9FIRM</name>
<evidence type="ECO:0000256" key="2">
    <source>
        <dbReference type="ARBA" id="ARBA00022801"/>
    </source>
</evidence>
<keyword evidence="7" id="KW-1185">Reference proteome</keyword>
<accession>A0ABS6DTU5</accession>
<evidence type="ECO:0000256" key="3">
    <source>
        <dbReference type="ARBA" id="ARBA00022807"/>
    </source>
</evidence>
<evidence type="ECO:0000259" key="4">
    <source>
        <dbReference type="PROSITE" id="PS51781"/>
    </source>
</evidence>
<dbReference type="InterPro" id="IPR051202">
    <property type="entry name" value="Peptidase_C40"/>
</dbReference>
<keyword evidence="1" id="KW-0645">Protease</keyword>
<dbReference type="SMART" id="SM00287">
    <property type="entry name" value="SH3b"/>
    <property type="match status" value="3"/>
</dbReference>
<feature type="domain" description="NlpC/P60" evidence="5">
    <location>
        <begin position="258"/>
        <end position="383"/>
    </location>
</feature>
<dbReference type="PROSITE" id="PS51781">
    <property type="entry name" value="SH3B"/>
    <property type="match status" value="3"/>
</dbReference>
<sequence length="383" mass="40764">MKKVLVALGIGAVAVSLNMDKSYADSSAMVNVSALNVRSGPGLNYSKTGVVYKGASLTIIETQGQWSHVKLSSGSEGWVYSSYITSQLSSSNSTQVKENVKASYLNVRTGPGKEYSIKTVTTYGTQVTILNKSGEWYNVELPNKTTGWVSAKYIGAGATNNSNSSNNNTSSAFSPCNGKVTSYSNLNVRSGPSTGYSIKTKLTYGQVVKLTEKSNGWYKVSLTNGITGWVDGSYIKITTENITQIGSSNSSSNNTSSSSYRSAVVNLAYSLLGKPYVWGANGPNSFDCSGFTRYVYLHAEGKSLPRVSYEQAKVGTAVSRGNYLPGDLLYFATTGTGSTSHVGIYVGNNTFIHASGSASNPDKVKLSSLSGYYGRVLLGARRF</sequence>
<protein>
    <submittedName>
        <fullName evidence="6">SH3 domain-containing protein</fullName>
    </submittedName>
</protein>
<comment type="caution">
    <text evidence="6">The sequence shown here is derived from an EMBL/GenBank/DDBJ whole genome shotgun (WGS) entry which is preliminary data.</text>
</comment>
<dbReference type="Pfam" id="PF08239">
    <property type="entry name" value="SH3_3"/>
    <property type="match status" value="3"/>
</dbReference>
<evidence type="ECO:0000313" key="6">
    <source>
        <dbReference type="EMBL" id="MBU5335263.1"/>
    </source>
</evidence>
<gene>
    <name evidence="6" type="ORF">KQI20_02300</name>
</gene>
<keyword evidence="3" id="KW-0788">Thiol protease</keyword>
<feature type="domain" description="SH3b" evidence="4">
    <location>
        <begin position="95"/>
        <end position="158"/>
    </location>
</feature>
<feature type="domain" description="SH3b" evidence="4">
    <location>
        <begin position="175"/>
        <end position="239"/>
    </location>
</feature>
<dbReference type="InterPro" id="IPR000064">
    <property type="entry name" value="NLP_P60_dom"/>
</dbReference>
<organism evidence="6 7">
    <name type="scientific">Intestinibacter bartlettii</name>
    <dbReference type="NCBI Taxonomy" id="261299"/>
    <lineage>
        <taxon>Bacteria</taxon>
        <taxon>Bacillati</taxon>
        <taxon>Bacillota</taxon>
        <taxon>Clostridia</taxon>
        <taxon>Peptostreptococcales</taxon>
        <taxon>Peptostreptococcaceae</taxon>
        <taxon>Intestinibacter</taxon>
    </lineage>
</organism>
<dbReference type="RefSeq" id="WP_216568414.1">
    <property type="nucleotide sequence ID" value="NZ_JAHLOQ010000003.1"/>
</dbReference>
<dbReference type="PROSITE" id="PS51935">
    <property type="entry name" value="NLPC_P60"/>
    <property type="match status" value="1"/>
</dbReference>
<dbReference type="Pfam" id="PF00877">
    <property type="entry name" value="NLPC_P60"/>
    <property type="match status" value="1"/>
</dbReference>
<feature type="domain" description="SH3b" evidence="4">
    <location>
        <begin position="25"/>
        <end position="88"/>
    </location>
</feature>
<dbReference type="PANTHER" id="PTHR47053:SF1">
    <property type="entry name" value="MUREIN DD-ENDOPEPTIDASE MEPH-RELATED"/>
    <property type="match status" value="1"/>
</dbReference>
<proteinExistence type="predicted"/>
<evidence type="ECO:0000259" key="5">
    <source>
        <dbReference type="PROSITE" id="PS51935"/>
    </source>
</evidence>
<evidence type="ECO:0000313" key="7">
    <source>
        <dbReference type="Proteomes" id="UP001196301"/>
    </source>
</evidence>
<keyword evidence="2" id="KW-0378">Hydrolase</keyword>
<dbReference type="EMBL" id="JAHLOQ010000003">
    <property type="protein sequence ID" value="MBU5335263.1"/>
    <property type="molecule type" value="Genomic_DNA"/>
</dbReference>
<evidence type="ECO:0000256" key="1">
    <source>
        <dbReference type="ARBA" id="ARBA00022670"/>
    </source>
</evidence>